<dbReference type="Proteomes" id="UP000827976">
    <property type="component" value="Chromosome 3"/>
</dbReference>
<name>A0ACB7WM14_DIOAL</name>
<gene>
    <name evidence="1" type="ORF">IHE45_03G063600</name>
</gene>
<accession>A0ACB7WM14</accession>
<comment type="caution">
    <text evidence="1">The sequence shown here is derived from an EMBL/GenBank/DDBJ whole genome shotgun (WGS) entry which is preliminary data.</text>
</comment>
<organism evidence="1 2">
    <name type="scientific">Dioscorea alata</name>
    <name type="common">Purple yam</name>
    <dbReference type="NCBI Taxonomy" id="55571"/>
    <lineage>
        <taxon>Eukaryota</taxon>
        <taxon>Viridiplantae</taxon>
        <taxon>Streptophyta</taxon>
        <taxon>Embryophyta</taxon>
        <taxon>Tracheophyta</taxon>
        <taxon>Spermatophyta</taxon>
        <taxon>Magnoliopsida</taxon>
        <taxon>Liliopsida</taxon>
        <taxon>Dioscoreales</taxon>
        <taxon>Dioscoreaceae</taxon>
        <taxon>Dioscorea</taxon>
    </lineage>
</organism>
<dbReference type="EMBL" id="CM037013">
    <property type="protein sequence ID" value="KAH7688963.1"/>
    <property type="molecule type" value="Genomic_DNA"/>
</dbReference>
<evidence type="ECO:0000313" key="2">
    <source>
        <dbReference type="Proteomes" id="UP000827976"/>
    </source>
</evidence>
<proteinExistence type="predicted"/>
<keyword evidence="2" id="KW-1185">Reference proteome</keyword>
<sequence>MVGGRKMGLVYYHVEEKENLMKTGTVKNTLEKPFGSSNSNTNGKDASSTIMNTRPVPTRQDRESSFQQEKPIKTKFFNAYHISKSSSLNKQDPLEAATQDIFNMMNKDYHPKGRRKPPVNNHLPIRKP</sequence>
<evidence type="ECO:0000313" key="1">
    <source>
        <dbReference type="EMBL" id="KAH7688963.1"/>
    </source>
</evidence>
<reference evidence="2" key="1">
    <citation type="journal article" date="2022" name="Nat. Commun.">
        <title>Chromosome evolution and the genetic basis of agronomically important traits in greater yam.</title>
        <authorList>
            <person name="Bredeson J.V."/>
            <person name="Lyons J.B."/>
            <person name="Oniyinde I.O."/>
            <person name="Okereke N.R."/>
            <person name="Kolade O."/>
            <person name="Nnabue I."/>
            <person name="Nwadili C.O."/>
            <person name="Hribova E."/>
            <person name="Parker M."/>
            <person name="Nwogha J."/>
            <person name="Shu S."/>
            <person name="Carlson J."/>
            <person name="Kariba R."/>
            <person name="Muthemba S."/>
            <person name="Knop K."/>
            <person name="Barton G.J."/>
            <person name="Sherwood A.V."/>
            <person name="Lopez-Montes A."/>
            <person name="Asiedu R."/>
            <person name="Jamnadass R."/>
            <person name="Muchugi A."/>
            <person name="Goodstein D."/>
            <person name="Egesi C.N."/>
            <person name="Featherston J."/>
            <person name="Asfaw A."/>
            <person name="Simpson G.G."/>
            <person name="Dolezel J."/>
            <person name="Hendre P.S."/>
            <person name="Van Deynze A."/>
            <person name="Kumar P.L."/>
            <person name="Obidiegwu J.E."/>
            <person name="Bhattacharjee R."/>
            <person name="Rokhsar D.S."/>
        </authorList>
    </citation>
    <scope>NUCLEOTIDE SEQUENCE [LARGE SCALE GENOMIC DNA]</scope>
    <source>
        <strain evidence="2">cv. TDa95/00328</strain>
    </source>
</reference>
<protein>
    <submittedName>
        <fullName evidence="1">Ribonuclease H-like protein</fullName>
    </submittedName>
</protein>